<reference evidence="2 3" key="1">
    <citation type="journal article" date="2009" name="Environ. Microbiol.">
        <title>Genome sequence of Desulfobacterium autotrophicum HRM2, a marine sulfate reducer oxidizing organic carbon completely to carbon dioxide.</title>
        <authorList>
            <person name="Strittmatter A.W."/>
            <person name="Liesegang H."/>
            <person name="Rabus R."/>
            <person name="Decker I."/>
            <person name="Amann J."/>
            <person name="Andres S."/>
            <person name="Henne A."/>
            <person name="Fricke W.F."/>
            <person name="Martinez-Arias R."/>
            <person name="Bartels D."/>
            <person name="Goesmann A."/>
            <person name="Krause L."/>
            <person name="Puehler A."/>
            <person name="Klenk H.P."/>
            <person name="Richter M."/>
            <person name="Schuler M."/>
            <person name="Gloeckner F.O."/>
            <person name="Meyerdierks A."/>
            <person name="Gottschalk G."/>
            <person name="Amann R."/>
        </authorList>
    </citation>
    <scope>NUCLEOTIDE SEQUENCE [LARGE SCALE GENOMIC DNA]</scope>
    <source>
        <strain evidence="3">ATCC 43914 / DSM 3382 / HRM2</strain>
    </source>
</reference>
<evidence type="ECO:0000313" key="2">
    <source>
        <dbReference type="EMBL" id="ACN17182.1"/>
    </source>
</evidence>
<dbReference type="KEGG" id="dat:HRM2_41250"/>
<feature type="chain" id="PRO_5002900532" description="Secreted protein" evidence="1">
    <location>
        <begin position="23"/>
        <end position="201"/>
    </location>
</feature>
<name>C0QCV0_DESAH</name>
<sequence>MKYLFFVVCTFVMIVWSVPATAAFPIHLGGFVLGDDVSAYKDKVEMESCKTLRYMDYIEEGEIISLPGFKSGLIAYGTCDRPNKILRIKLKYQDGSKEFFNTIKGRFERSFGAPDEYLGDPFQILIGWKWSFKDVNGDRISLVLQHNSMNPEEKIGNAVKLSLTSQMERERICFEAKQPAEPPPVNRTIMDQAMWRLFVPY</sequence>
<gene>
    <name evidence="2" type="ordered locus">HRM2_41250</name>
</gene>
<proteinExistence type="predicted"/>
<protein>
    <recommendedName>
        <fullName evidence="4">Secreted protein</fullName>
    </recommendedName>
</protein>
<keyword evidence="1" id="KW-0732">Signal</keyword>
<feature type="signal peptide" evidence="1">
    <location>
        <begin position="1"/>
        <end position="22"/>
    </location>
</feature>
<accession>C0QCV0</accession>
<dbReference type="Proteomes" id="UP000000442">
    <property type="component" value="Chromosome"/>
</dbReference>
<dbReference type="OrthoDB" id="5456013at2"/>
<evidence type="ECO:0008006" key="4">
    <source>
        <dbReference type="Google" id="ProtNLM"/>
    </source>
</evidence>
<evidence type="ECO:0000256" key="1">
    <source>
        <dbReference type="SAM" id="SignalP"/>
    </source>
</evidence>
<dbReference type="EMBL" id="CP001087">
    <property type="protein sequence ID" value="ACN17182.1"/>
    <property type="molecule type" value="Genomic_DNA"/>
</dbReference>
<dbReference type="HOGENOM" id="CLU_115765_0_0_7"/>
<organism evidence="2 3">
    <name type="scientific">Desulforapulum autotrophicum (strain ATCC 43914 / DSM 3382 / VKM B-1955 / HRM2)</name>
    <name type="common">Desulfobacterium autotrophicum</name>
    <dbReference type="NCBI Taxonomy" id="177437"/>
    <lineage>
        <taxon>Bacteria</taxon>
        <taxon>Pseudomonadati</taxon>
        <taxon>Thermodesulfobacteriota</taxon>
        <taxon>Desulfobacteria</taxon>
        <taxon>Desulfobacterales</taxon>
        <taxon>Desulfobacteraceae</taxon>
        <taxon>Desulforapulum</taxon>
    </lineage>
</organism>
<dbReference type="RefSeq" id="WP_015905915.1">
    <property type="nucleotide sequence ID" value="NC_012108.1"/>
</dbReference>
<keyword evidence="3" id="KW-1185">Reference proteome</keyword>
<dbReference type="AlphaFoldDB" id="C0QCV0"/>
<dbReference type="STRING" id="177437.HRM2_41250"/>
<dbReference type="eggNOG" id="ENOG5032S50">
    <property type="taxonomic scope" value="Bacteria"/>
</dbReference>
<evidence type="ECO:0000313" key="3">
    <source>
        <dbReference type="Proteomes" id="UP000000442"/>
    </source>
</evidence>